<dbReference type="GO" id="GO:0017056">
    <property type="term" value="F:structural constituent of nuclear pore"/>
    <property type="evidence" value="ECO:0007669"/>
    <property type="project" value="InterPro"/>
</dbReference>
<dbReference type="Gene3D" id="6.10.140.1350">
    <property type="match status" value="1"/>
</dbReference>
<feature type="region of interest" description="Disordered" evidence="8">
    <location>
        <begin position="1"/>
        <end position="20"/>
    </location>
</feature>
<keyword evidence="10" id="KW-1185">Reference proteome</keyword>
<sequence length="154" mass="17132">GANSSGAKSDGKTAKEQQIPQDLFGTISVFESWRNAENSASEENIRQTAAPFHKVGKKAEEIQQHLAELASEYLQLHGNAVSLKAEVMKEAEHVEMARRTKDTPMALQGENKAPEMYFINLVRSFESDMIYCRNKIDEVAVCMQAANNPCETPE</sequence>
<dbReference type="Proteomes" id="UP001381693">
    <property type="component" value="Unassembled WGS sequence"/>
</dbReference>
<evidence type="ECO:0000256" key="3">
    <source>
        <dbReference type="ARBA" id="ARBA00022816"/>
    </source>
</evidence>
<keyword evidence="4" id="KW-0653">Protein transport</keyword>
<gene>
    <name evidence="9" type="primary">NUPL1</name>
    <name evidence="9" type="ORF">SK128_011233</name>
</gene>
<keyword evidence="6" id="KW-0906">Nuclear pore complex</keyword>
<reference evidence="9 10" key="1">
    <citation type="submission" date="2023-11" db="EMBL/GenBank/DDBJ databases">
        <title>Halocaridina rubra genome assembly.</title>
        <authorList>
            <person name="Smith C."/>
        </authorList>
    </citation>
    <scope>NUCLEOTIDE SEQUENCE [LARGE SCALE GENOMIC DNA]</scope>
    <source>
        <strain evidence="9">EP-1</strain>
        <tissue evidence="9">Whole</tissue>
    </source>
</reference>
<dbReference type="PANTHER" id="PTHR13437:SF2">
    <property type="entry name" value="NUCLEOPORIN P58_P45"/>
    <property type="match status" value="1"/>
</dbReference>
<evidence type="ECO:0000256" key="8">
    <source>
        <dbReference type="SAM" id="MobiDB-lite"/>
    </source>
</evidence>
<dbReference type="GO" id="GO:0015031">
    <property type="term" value="P:protein transport"/>
    <property type="evidence" value="ECO:0007669"/>
    <property type="project" value="UniProtKB-KW"/>
</dbReference>
<dbReference type="EMBL" id="JAXCGZ010013208">
    <property type="protein sequence ID" value="KAK7073408.1"/>
    <property type="molecule type" value="Genomic_DNA"/>
</dbReference>
<organism evidence="9 10">
    <name type="scientific">Halocaridina rubra</name>
    <name type="common">Hawaiian red shrimp</name>
    <dbReference type="NCBI Taxonomy" id="373956"/>
    <lineage>
        <taxon>Eukaryota</taxon>
        <taxon>Metazoa</taxon>
        <taxon>Ecdysozoa</taxon>
        <taxon>Arthropoda</taxon>
        <taxon>Crustacea</taxon>
        <taxon>Multicrustacea</taxon>
        <taxon>Malacostraca</taxon>
        <taxon>Eumalacostraca</taxon>
        <taxon>Eucarida</taxon>
        <taxon>Decapoda</taxon>
        <taxon>Pleocyemata</taxon>
        <taxon>Caridea</taxon>
        <taxon>Atyoidea</taxon>
        <taxon>Atyidae</taxon>
        <taxon>Halocaridina</taxon>
    </lineage>
</organism>
<keyword evidence="7" id="KW-0539">Nucleus</keyword>
<evidence type="ECO:0000256" key="4">
    <source>
        <dbReference type="ARBA" id="ARBA00022927"/>
    </source>
</evidence>
<accession>A0AAN8X3G1</accession>
<evidence type="ECO:0000313" key="10">
    <source>
        <dbReference type="Proteomes" id="UP001381693"/>
    </source>
</evidence>
<evidence type="ECO:0000256" key="1">
    <source>
        <dbReference type="ARBA" id="ARBA00004567"/>
    </source>
</evidence>
<dbReference type="GO" id="GO:0051028">
    <property type="term" value="P:mRNA transport"/>
    <property type="evidence" value="ECO:0007669"/>
    <property type="project" value="UniProtKB-KW"/>
</dbReference>
<keyword evidence="3" id="KW-0509">mRNA transport</keyword>
<proteinExistence type="predicted"/>
<dbReference type="GO" id="GO:0008139">
    <property type="term" value="F:nuclear localization sequence binding"/>
    <property type="evidence" value="ECO:0007669"/>
    <property type="project" value="InterPro"/>
</dbReference>
<comment type="caution">
    <text evidence="9">The sequence shown here is derived from an EMBL/GenBank/DDBJ whole genome shotgun (WGS) entry which is preliminary data.</text>
</comment>
<dbReference type="PANTHER" id="PTHR13437">
    <property type="entry name" value="NUCLEOPORIN P58/P45 NUCLEOPORIN-LIKE PROTEIN 1"/>
    <property type="match status" value="1"/>
</dbReference>
<keyword evidence="2" id="KW-0813">Transport</keyword>
<evidence type="ECO:0000256" key="6">
    <source>
        <dbReference type="ARBA" id="ARBA00023132"/>
    </source>
</evidence>
<dbReference type="AlphaFoldDB" id="A0AAN8X3G1"/>
<feature type="non-terminal residue" evidence="9">
    <location>
        <position position="1"/>
    </location>
</feature>
<evidence type="ECO:0000256" key="5">
    <source>
        <dbReference type="ARBA" id="ARBA00023010"/>
    </source>
</evidence>
<evidence type="ECO:0000256" key="7">
    <source>
        <dbReference type="ARBA" id="ARBA00023242"/>
    </source>
</evidence>
<comment type="subcellular location">
    <subcellularLocation>
        <location evidence="1">Nucleus</location>
        <location evidence="1">Nuclear pore complex</location>
    </subcellularLocation>
</comment>
<dbReference type="GO" id="GO:0005643">
    <property type="term" value="C:nuclear pore"/>
    <property type="evidence" value="ECO:0007669"/>
    <property type="project" value="UniProtKB-SubCell"/>
</dbReference>
<dbReference type="InterPro" id="IPR024882">
    <property type="entry name" value="NUP58/p45/49"/>
</dbReference>
<dbReference type="Pfam" id="PF15967">
    <property type="entry name" value="Nucleoporin_FG2"/>
    <property type="match status" value="1"/>
</dbReference>
<evidence type="ECO:0000313" key="9">
    <source>
        <dbReference type="EMBL" id="KAK7073408.1"/>
    </source>
</evidence>
<evidence type="ECO:0000256" key="2">
    <source>
        <dbReference type="ARBA" id="ARBA00022448"/>
    </source>
</evidence>
<feature type="non-terminal residue" evidence="9">
    <location>
        <position position="154"/>
    </location>
</feature>
<protein>
    <submittedName>
        <fullName evidence="9">Nucleoporin p58/p45</fullName>
    </submittedName>
</protein>
<keyword evidence="5" id="KW-0811">Translocation</keyword>
<name>A0AAN8X3G1_HALRR</name>